<protein>
    <submittedName>
        <fullName evidence="1">Uncharacterized protein</fullName>
    </submittedName>
</protein>
<proteinExistence type="predicted"/>
<accession>A0ABR4FIG7</accession>
<reference evidence="1 2" key="1">
    <citation type="submission" date="2024-07" db="EMBL/GenBank/DDBJ databases">
        <title>Section-level genome sequencing and comparative genomics of Aspergillus sections Usti and Cavernicolus.</title>
        <authorList>
            <consortium name="Lawrence Berkeley National Laboratory"/>
            <person name="Nybo J.L."/>
            <person name="Vesth T.C."/>
            <person name="Theobald S."/>
            <person name="Frisvad J.C."/>
            <person name="Larsen T.O."/>
            <person name="Kjaerboelling I."/>
            <person name="Rothschild-Mancinelli K."/>
            <person name="Lyhne E.K."/>
            <person name="Kogle M.E."/>
            <person name="Barry K."/>
            <person name="Clum A."/>
            <person name="Na H."/>
            <person name="Ledsgaard L."/>
            <person name="Lin J."/>
            <person name="Lipzen A."/>
            <person name="Kuo A."/>
            <person name="Riley R."/>
            <person name="Mondo S."/>
            <person name="Labutti K."/>
            <person name="Haridas S."/>
            <person name="Pangalinan J."/>
            <person name="Salamov A.A."/>
            <person name="Simmons B.A."/>
            <person name="Magnuson J.K."/>
            <person name="Chen J."/>
            <person name="Drula E."/>
            <person name="Henrissat B."/>
            <person name="Wiebenga A."/>
            <person name="Lubbers R.J."/>
            <person name="Gomes A.C."/>
            <person name="Makela M.R."/>
            <person name="Stajich J."/>
            <person name="Grigoriev I.V."/>
            <person name="Mortensen U.H."/>
            <person name="De Vries R.P."/>
            <person name="Baker S.E."/>
            <person name="Andersen M.R."/>
        </authorList>
    </citation>
    <scope>NUCLEOTIDE SEQUENCE [LARGE SCALE GENOMIC DNA]</scope>
    <source>
        <strain evidence="1 2">CBS 209.92</strain>
    </source>
</reference>
<comment type="caution">
    <text evidence="1">The sequence shown here is derived from an EMBL/GenBank/DDBJ whole genome shotgun (WGS) entry which is preliminary data.</text>
</comment>
<dbReference type="Proteomes" id="UP001610563">
    <property type="component" value="Unassembled WGS sequence"/>
</dbReference>
<evidence type="ECO:0000313" key="2">
    <source>
        <dbReference type="Proteomes" id="UP001610563"/>
    </source>
</evidence>
<name>A0ABR4FIG7_9EURO</name>
<gene>
    <name evidence="1" type="ORF">BJX66DRAFT_141975</name>
</gene>
<sequence>MPKNLTFDVRYDNELAHEYYGDGKKLADRMRQIYHDKGLTIPDQFDSTATYPPIHFMQVSAPDGIDVDGLKNVAVPQGLNVEIIDFEE</sequence>
<keyword evidence="2" id="KW-1185">Reference proteome</keyword>
<evidence type="ECO:0000313" key="1">
    <source>
        <dbReference type="EMBL" id="KAL2783036.1"/>
    </source>
</evidence>
<dbReference type="EMBL" id="JBFTWV010000279">
    <property type="protein sequence ID" value="KAL2783036.1"/>
    <property type="molecule type" value="Genomic_DNA"/>
</dbReference>
<organism evidence="1 2">
    <name type="scientific">Aspergillus keveii</name>
    <dbReference type="NCBI Taxonomy" id="714993"/>
    <lineage>
        <taxon>Eukaryota</taxon>
        <taxon>Fungi</taxon>
        <taxon>Dikarya</taxon>
        <taxon>Ascomycota</taxon>
        <taxon>Pezizomycotina</taxon>
        <taxon>Eurotiomycetes</taxon>
        <taxon>Eurotiomycetidae</taxon>
        <taxon>Eurotiales</taxon>
        <taxon>Aspergillaceae</taxon>
        <taxon>Aspergillus</taxon>
        <taxon>Aspergillus subgen. Nidulantes</taxon>
    </lineage>
</organism>